<evidence type="ECO:0000313" key="1">
    <source>
        <dbReference type="EMBL" id="AGT12031.1"/>
    </source>
</evidence>
<evidence type="ECO:0000313" key="2">
    <source>
        <dbReference type="Proteomes" id="UP000015578"/>
    </source>
</evidence>
<accession>S5Z3Q8</accession>
<sequence>MANALYAKYKEKVLAGGVSWTGDNIKVALVDADDYTVDLAADEFLDDIASGAIIATSANLGSKTVTGGVADAANVTFTAVSGDISEALVIFKDTGTASTSPLIAYIDDADGLAVTPNGGDITVIWPDDGIFEL</sequence>
<dbReference type="GeneID" id="16546070"/>
<protein>
    <recommendedName>
        <fullName evidence="3">Minor tail protein</fullName>
    </recommendedName>
</protein>
<gene>
    <name evidence="1" type="primary">60</name>
    <name evidence="1" type="ORF">PBI_CATDAWG_60</name>
</gene>
<name>S5Z3Q8_9CAUD</name>
<dbReference type="KEGG" id="vg:16546070"/>
<dbReference type="RefSeq" id="YP_008409229.1">
    <property type="nucleotide sequence ID" value="NC_022057.1"/>
</dbReference>
<dbReference type="EMBL" id="KF017002">
    <property type="protein sequence ID" value="AGT12031.1"/>
    <property type="molecule type" value="Genomic_DNA"/>
</dbReference>
<proteinExistence type="predicted"/>
<organism evidence="1 2">
    <name type="scientific">Mycobacterium phage Catdawg</name>
    <dbReference type="NCBI Taxonomy" id="1340819"/>
    <lineage>
        <taxon>Viruses</taxon>
        <taxon>Duplodnaviria</taxon>
        <taxon>Heunggongvirae</taxon>
        <taxon>Uroviricota</taxon>
        <taxon>Caudoviricetes</taxon>
        <taxon>Corndogvirus</taxon>
        <taxon>Corndogvirus catdawg</taxon>
    </lineage>
</organism>
<evidence type="ECO:0008006" key="3">
    <source>
        <dbReference type="Google" id="ProtNLM"/>
    </source>
</evidence>
<reference evidence="1 2" key="1">
    <citation type="submission" date="2013-05" db="EMBL/GenBank/DDBJ databases">
        <authorList>
            <person name="Farina J."/>
            <person name="Richards K."/>
            <person name="Hiller J."/>
            <person name="Gannon D."/>
            <person name="Reifsnyder R."/>
            <person name="Vogel A."/>
            <person name="Ganski A."/>
            <person name="Massaley M."/>
            <person name="Carzo S."/>
            <person name="Brower C."/>
            <person name="Semler R."/>
            <person name="Smith V."/>
            <person name="Friel S."/>
            <person name="Flynn L."/>
            <person name="Moran D.J."/>
            <person name="Wodarski D.M."/>
            <person name="Harrison M.A."/>
            <person name="Dunbar D.A."/>
            <person name="Wang X."/>
            <person name="Crowell R."/>
            <person name="Bostrom M.A."/>
            <person name="Burke M."/>
            <person name="Wright G.M."/>
            <person name="Gregory S.G."/>
            <person name="Colman S.D."/>
            <person name="Bradley K.W."/>
            <person name="Khaja R."/>
            <person name="Lewis M.F."/>
            <person name="Barker L.P."/>
            <person name="Asai D.J."/>
            <person name="Bowman C.A."/>
            <person name="Russell D.A."/>
            <person name="Pope W.H."/>
            <person name="Jacobs-Sera D."/>
            <person name="Hendrix R.W."/>
            <person name="Hatfull G.F."/>
        </authorList>
    </citation>
    <scope>NUCLEOTIDE SEQUENCE [LARGE SCALE GENOMIC DNA]</scope>
</reference>
<dbReference type="Proteomes" id="UP000015578">
    <property type="component" value="Segment"/>
</dbReference>
<keyword evidence="2" id="KW-1185">Reference proteome</keyword>